<feature type="transmembrane region" description="Helical" evidence="11">
    <location>
        <begin position="71"/>
        <end position="94"/>
    </location>
</feature>
<keyword evidence="3 10" id="KW-0813">Transport</keyword>
<sequence length="295" mass="31836">MSNTNFIENFIAGGVGGMCTVAVGHPFDTVKVRLQTMSKPPPGEKPLFTGALDCFQQTIKREGFFALYKGMAAPIVGVTPLFAIFFGGCAVGRWLQQKEPGQELTFIQNFNAGALAGVFTTIVMVPGERIKCILQVQSMGNSAVKYNGPLDLAKKLYKEGGIRSIYRGTAATLIRDIPASGAYLSVYEFLKKKFSGENKERTLSPVATLAAGGFAGIANWSVCIPADVVKSRLQTAPEGKYPDGMRGVAREILQHEGPAGFFRGFVPVMLRAFPANAACFFGVELTLSLIRQFRS</sequence>
<evidence type="ECO:0000256" key="10">
    <source>
        <dbReference type="RuleBase" id="RU000488"/>
    </source>
</evidence>
<dbReference type="WBParaSite" id="PSU_v2.g11424.t1">
    <property type="protein sequence ID" value="PSU_v2.g11424.t1"/>
    <property type="gene ID" value="PSU_v2.g11424"/>
</dbReference>
<dbReference type="AlphaFoldDB" id="A0A914XY15"/>
<dbReference type="GO" id="GO:1902603">
    <property type="term" value="P:carnitine transmembrane transport"/>
    <property type="evidence" value="ECO:0007669"/>
    <property type="project" value="TreeGrafter"/>
</dbReference>
<dbReference type="Pfam" id="PF00153">
    <property type="entry name" value="Mito_carr"/>
    <property type="match status" value="3"/>
</dbReference>
<evidence type="ECO:0000313" key="13">
    <source>
        <dbReference type="WBParaSite" id="PSU_v2.g11424.t1"/>
    </source>
</evidence>
<keyword evidence="6 11" id="KW-1133">Transmembrane helix</keyword>
<keyword evidence="8 9" id="KW-0472">Membrane</keyword>
<dbReference type="SUPFAM" id="SSF103506">
    <property type="entry name" value="Mitochondrial carrier"/>
    <property type="match status" value="1"/>
</dbReference>
<dbReference type="InterPro" id="IPR018108">
    <property type="entry name" value="MCP_transmembrane"/>
</dbReference>
<proteinExistence type="inferred from homology"/>
<dbReference type="GO" id="GO:0140021">
    <property type="term" value="P:mitochondrial ADP transmembrane transport"/>
    <property type="evidence" value="ECO:0007669"/>
    <property type="project" value="InterPro"/>
</dbReference>
<reference evidence="13" key="1">
    <citation type="submission" date="2022-11" db="UniProtKB">
        <authorList>
            <consortium name="WormBaseParasite"/>
        </authorList>
    </citation>
    <scope>IDENTIFICATION</scope>
</reference>
<evidence type="ECO:0000256" key="8">
    <source>
        <dbReference type="ARBA" id="ARBA00023136"/>
    </source>
</evidence>
<dbReference type="PRINTS" id="PR00926">
    <property type="entry name" value="MITOCARRIER"/>
</dbReference>
<evidence type="ECO:0000256" key="11">
    <source>
        <dbReference type="SAM" id="Phobius"/>
    </source>
</evidence>
<feature type="repeat" description="Solcar" evidence="9">
    <location>
        <begin position="203"/>
        <end position="289"/>
    </location>
</feature>
<dbReference type="InterPro" id="IPR002067">
    <property type="entry name" value="MCP"/>
</dbReference>
<feature type="repeat" description="Solcar" evidence="9">
    <location>
        <begin position="104"/>
        <end position="193"/>
    </location>
</feature>
<evidence type="ECO:0000256" key="7">
    <source>
        <dbReference type="ARBA" id="ARBA00023128"/>
    </source>
</evidence>
<feature type="repeat" description="Solcar" evidence="9">
    <location>
        <begin position="4"/>
        <end position="95"/>
    </location>
</feature>
<dbReference type="Gene3D" id="1.50.40.10">
    <property type="entry name" value="Mitochondrial carrier domain"/>
    <property type="match status" value="2"/>
</dbReference>
<comment type="similarity">
    <text evidence="2 10">Belongs to the mitochondrial carrier (TC 2.A.29) family.</text>
</comment>
<dbReference type="PRINTS" id="PR00927">
    <property type="entry name" value="ADPTRNSLCASE"/>
</dbReference>
<accession>A0A914XY15</accession>
<dbReference type="GO" id="GO:0015227">
    <property type="term" value="F:O-acyl-L-carnitine transmembrane transporter activity"/>
    <property type="evidence" value="ECO:0007669"/>
    <property type="project" value="TreeGrafter"/>
</dbReference>
<dbReference type="Proteomes" id="UP000887577">
    <property type="component" value="Unplaced"/>
</dbReference>
<evidence type="ECO:0000256" key="6">
    <source>
        <dbReference type="ARBA" id="ARBA00022989"/>
    </source>
</evidence>
<evidence type="ECO:0000256" key="2">
    <source>
        <dbReference type="ARBA" id="ARBA00006375"/>
    </source>
</evidence>
<dbReference type="PROSITE" id="PS50920">
    <property type="entry name" value="SOLCAR"/>
    <property type="match status" value="3"/>
</dbReference>
<evidence type="ECO:0000256" key="3">
    <source>
        <dbReference type="ARBA" id="ARBA00022448"/>
    </source>
</evidence>
<dbReference type="PANTHER" id="PTHR45624:SF4">
    <property type="entry name" value="CONGESTED-LIKE TRACHEA PROTEIN-RELATED"/>
    <property type="match status" value="1"/>
</dbReference>
<keyword evidence="4 9" id="KW-0812">Transmembrane</keyword>
<dbReference type="InterPro" id="IPR050567">
    <property type="entry name" value="Mitochondrial_Carrier"/>
</dbReference>
<dbReference type="GO" id="GO:0005743">
    <property type="term" value="C:mitochondrial inner membrane"/>
    <property type="evidence" value="ECO:0007669"/>
    <property type="project" value="InterPro"/>
</dbReference>
<organism evidence="12 13">
    <name type="scientific">Panagrolaimus superbus</name>
    <dbReference type="NCBI Taxonomy" id="310955"/>
    <lineage>
        <taxon>Eukaryota</taxon>
        <taxon>Metazoa</taxon>
        <taxon>Ecdysozoa</taxon>
        <taxon>Nematoda</taxon>
        <taxon>Chromadorea</taxon>
        <taxon>Rhabditida</taxon>
        <taxon>Tylenchina</taxon>
        <taxon>Panagrolaimomorpha</taxon>
        <taxon>Panagrolaimoidea</taxon>
        <taxon>Panagrolaimidae</taxon>
        <taxon>Panagrolaimus</taxon>
    </lineage>
</organism>
<evidence type="ECO:0000313" key="12">
    <source>
        <dbReference type="Proteomes" id="UP000887577"/>
    </source>
</evidence>
<keyword evidence="7" id="KW-0496">Mitochondrion</keyword>
<dbReference type="PANTHER" id="PTHR45624">
    <property type="entry name" value="MITOCHONDRIAL BASIC AMINO ACIDS TRANSPORTER-RELATED"/>
    <property type="match status" value="1"/>
</dbReference>
<evidence type="ECO:0000256" key="5">
    <source>
        <dbReference type="ARBA" id="ARBA00022737"/>
    </source>
</evidence>
<evidence type="ECO:0000256" key="9">
    <source>
        <dbReference type="PROSITE-ProRule" id="PRU00282"/>
    </source>
</evidence>
<evidence type="ECO:0000256" key="1">
    <source>
        <dbReference type="ARBA" id="ARBA00004225"/>
    </source>
</evidence>
<protein>
    <submittedName>
        <fullName evidence="13">Mitochondrial carnitine/acylcarnitine carrier protein</fullName>
    </submittedName>
</protein>
<dbReference type="InterPro" id="IPR023395">
    <property type="entry name" value="MCP_dom_sf"/>
</dbReference>
<name>A0A914XY15_9BILA</name>
<feature type="transmembrane region" description="Helical" evidence="11">
    <location>
        <begin position="106"/>
        <end position="125"/>
    </location>
</feature>
<dbReference type="InterPro" id="IPR002113">
    <property type="entry name" value="ADT_euk_type"/>
</dbReference>
<dbReference type="GO" id="GO:1990544">
    <property type="term" value="P:mitochondrial ATP transmembrane transport"/>
    <property type="evidence" value="ECO:0007669"/>
    <property type="project" value="InterPro"/>
</dbReference>
<dbReference type="GO" id="GO:0005471">
    <property type="term" value="F:ATP:ADP antiporter activity"/>
    <property type="evidence" value="ECO:0007669"/>
    <property type="project" value="InterPro"/>
</dbReference>
<keyword evidence="12" id="KW-1185">Reference proteome</keyword>
<dbReference type="GO" id="GO:0006839">
    <property type="term" value="P:mitochondrial transport"/>
    <property type="evidence" value="ECO:0007669"/>
    <property type="project" value="TreeGrafter"/>
</dbReference>
<comment type="subcellular location">
    <subcellularLocation>
        <location evidence="1">Mitochondrion membrane</location>
        <topology evidence="1">Multi-pass membrane protein</topology>
    </subcellularLocation>
</comment>
<keyword evidence="5" id="KW-0677">Repeat</keyword>
<evidence type="ECO:0000256" key="4">
    <source>
        <dbReference type="ARBA" id="ARBA00022692"/>
    </source>
</evidence>